<keyword evidence="1" id="KW-0812">Transmembrane</keyword>
<dbReference type="PANTHER" id="PTHR24148:SF64">
    <property type="entry name" value="HETEROKARYON INCOMPATIBILITY DOMAIN-CONTAINING PROTEIN"/>
    <property type="match status" value="1"/>
</dbReference>
<accession>C7ZN10</accession>
<evidence type="ECO:0000259" key="2">
    <source>
        <dbReference type="Pfam" id="PF06985"/>
    </source>
</evidence>
<dbReference type="GeneID" id="9678755"/>
<dbReference type="Proteomes" id="UP000005206">
    <property type="component" value="Chromosome 7"/>
</dbReference>
<dbReference type="OMA" id="FETHAHI"/>
<feature type="domain" description="Heterokaryon incompatibility" evidence="2">
    <location>
        <begin position="152"/>
        <end position="313"/>
    </location>
</feature>
<dbReference type="InterPro" id="IPR052895">
    <property type="entry name" value="HetReg/Transcr_Mod"/>
</dbReference>
<gene>
    <name evidence="3" type="ORF">NECHADRAFT_101059</name>
</gene>
<proteinExistence type="predicted"/>
<dbReference type="PANTHER" id="PTHR24148">
    <property type="entry name" value="ANKYRIN REPEAT DOMAIN-CONTAINING PROTEIN 39 HOMOLOG-RELATED"/>
    <property type="match status" value="1"/>
</dbReference>
<sequence length="761" mass="86901">MFAYRRQLPRLISRSVCFAPPRILPRPHHLSRQSYAYKSTNQGQHEAPRSKKMTLTDKFLVYIFLSGTAQLLIMFAYEPLRDYGLFDNIATWTLFLVVPPKRVMPEKATTETLYQPITRDKEIRLLVLEPGAPGDELKCHLVNAELSWRTKYEALSYTWGDPAITRQLSCSGRTIDVTVSLHDALTDLRDPRHNRLLWVDAVCINQADNDEKAKQIRLMGDIYSQARRVLIYLGKGDSSVDEAMESIRRLDWEFMPIHVRRYCSRLLVLGPVGVKLLDYLPKMKPLTDDKINWDPIINLLRRPWFQRTWIIQEAILAKRAQVFCGDESIPWAMLERVVIAMNFYKGEVAKIPGYPSIVDAVASVHLLRSARRDRYTSIMLPDKWLYTKLLSVSRMHRQEFTKLLDLIMDSRKFACSNPRDKVFGMLGVTGQDISSEYLTPDYSISPGDVFRKFVLWEIFHNGSLRVLGSSSDKAGSQNLSPSWVPDFNRLDPHQSLTRYENRASFSASGDLPIQARTSNDDTVLHVKGRIVDTLHTVGEEMIRNPSDLDGKGDYANKPMTWYDELRVNKNMIIEATRIWLEAMVRLSQGGRYPVPRANAIVATQLVDGKLVLKDGVPSDWVPFLRTLVCNRTDHGQEATEEFEPMVAACIRLSFAAEKLPRSYVRKHYPLARRAIEASLTVAQSRRFAGTNMGMVGYVPMRAKKGDLVVILYGADVPFVVRRETGGRYSLVGECYMSGIMYDGVAMRIDEIKDEDVEFALV</sequence>
<dbReference type="OrthoDB" id="3553147at2759"/>
<dbReference type="Pfam" id="PF26639">
    <property type="entry name" value="Het-6_barrel"/>
    <property type="match status" value="1"/>
</dbReference>
<protein>
    <recommendedName>
        <fullName evidence="2">Heterokaryon incompatibility domain-containing protein</fullName>
    </recommendedName>
</protein>
<name>C7ZN10_FUSV7</name>
<dbReference type="InterPro" id="IPR010730">
    <property type="entry name" value="HET"/>
</dbReference>
<reference evidence="3 4" key="1">
    <citation type="journal article" date="2009" name="PLoS Genet.">
        <title>The genome of Nectria haematococca: contribution of supernumerary chromosomes to gene expansion.</title>
        <authorList>
            <person name="Coleman J.J."/>
            <person name="Rounsley S.D."/>
            <person name="Rodriguez-Carres M."/>
            <person name="Kuo A."/>
            <person name="Wasmann C.C."/>
            <person name="Grimwood J."/>
            <person name="Schmutz J."/>
            <person name="Taga M."/>
            <person name="White G.J."/>
            <person name="Zhou S."/>
            <person name="Schwartz D.C."/>
            <person name="Freitag M."/>
            <person name="Ma L.J."/>
            <person name="Danchin E.G."/>
            <person name="Henrissat B."/>
            <person name="Coutinho P.M."/>
            <person name="Nelson D.R."/>
            <person name="Straney D."/>
            <person name="Napoli C.A."/>
            <person name="Barker B.M."/>
            <person name="Gribskov M."/>
            <person name="Rep M."/>
            <person name="Kroken S."/>
            <person name="Molnar I."/>
            <person name="Rensing C."/>
            <person name="Kennell J.C."/>
            <person name="Zamora J."/>
            <person name="Farman M.L."/>
            <person name="Selker E.U."/>
            <person name="Salamov A."/>
            <person name="Shapiro H."/>
            <person name="Pangilinan J."/>
            <person name="Lindquist E."/>
            <person name="Lamers C."/>
            <person name="Grigoriev I.V."/>
            <person name="Geiser D.M."/>
            <person name="Covert S.F."/>
            <person name="Temporini E."/>
            <person name="Vanetten H.D."/>
        </authorList>
    </citation>
    <scope>NUCLEOTIDE SEQUENCE [LARGE SCALE GENOMIC DNA]</scope>
    <source>
        <strain evidence="4">ATCC MYA-4622 / CBS 123669 / FGSC 9596 / NRRL 45880 / 77-13-4</strain>
    </source>
</reference>
<keyword evidence="4" id="KW-1185">Reference proteome</keyword>
<dbReference type="Pfam" id="PF06985">
    <property type="entry name" value="HET"/>
    <property type="match status" value="1"/>
</dbReference>
<keyword evidence="1" id="KW-1133">Transmembrane helix</keyword>
<dbReference type="eggNOG" id="ENOG502RS7W">
    <property type="taxonomic scope" value="Eukaryota"/>
</dbReference>
<dbReference type="HOGENOM" id="CLU_004184_7_2_1"/>
<evidence type="ECO:0000256" key="1">
    <source>
        <dbReference type="SAM" id="Phobius"/>
    </source>
</evidence>
<evidence type="ECO:0000313" key="3">
    <source>
        <dbReference type="EMBL" id="EEU34626.1"/>
    </source>
</evidence>
<dbReference type="RefSeq" id="XP_003040339.1">
    <property type="nucleotide sequence ID" value="XM_003040293.1"/>
</dbReference>
<dbReference type="KEGG" id="nhe:NECHADRAFT_101059"/>
<organism evidence="3 4">
    <name type="scientific">Fusarium vanettenii (strain ATCC MYA-4622 / CBS 123669 / FGSC 9596 / NRRL 45880 / 77-13-4)</name>
    <name type="common">Fusarium solani subsp. pisi</name>
    <dbReference type="NCBI Taxonomy" id="660122"/>
    <lineage>
        <taxon>Eukaryota</taxon>
        <taxon>Fungi</taxon>
        <taxon>Dikarya</taxon>
        <taxon>Ascomycota</taxon>
        <taxon>Pezizomycotina</taxon>
        <taxon>Sordariomycetes</taxon>
        <taxon>Hypocreomycetidae</taxon>
        <taxon>Hypocreales</taxon>
        <taxon>Nectriaceae</taxon>
        <taxon>Fusarium</taxon>
        <taxon>Fusarium solani species complex</taxon>
        <taxon>Fusarium vanettenii</taxon>
    </lineage>
</organism>
<dbReference type="VEuPathDB" id="FungiDB:NECHADRAFT_101059"/>
<dbReference type="InParanoid" id="C7ZN10"/>
<dbReference type="EMBL" id="GG698960">
    <property type="protein sequence ID" value="EEU34626.1"/>
    <property type="molecule type" value="Genomic_DNA"/>
</dbReference>
<dbReference type="AlphaFoldDB" id="C7ZN10"/>
<evidence type="ECO:0000313" key="4">
    <source>
        <dbReference type="Proteomes" id="UP000005206"/>
    </source>
</evidence>
<keyword evidence="1" id="KW-0472">Membrane</keyword>
<feature type="transmembrane region" description="Helical" evidence="1">
    <location>
        <begin position="59"/>
        <end position="77"/>
    </location>
</feature>